<keyword evidence="1" id="KW-1133">Transmembrane helix</keyword>
<name>A0AAD3CJ59_9STRA</name>
<proteinExistence type="predicted"/>
<evidence type="ECO:0000313" key="3">
    <source>
        <dbReference type="Proteomes" id="UP001054902"/>
    </source>
</evidence>
<dbReference type="Proteomes" id="UP001054902">
    <property type="component" value="Unassembled WGS sequence"/>
</dbReference>
<evidence type="ECO:0000256" key="1">
    <source>
        <dbReference type="SAM" id="Phobius"/>
    </source>
</evidence>
<accession>A0AAD3CJ59</accession>
<evidence type="ECO:0000313" key="2">
    <source>
        <dbReference type="EMBL" id="GFH45816.1"/>
    </source>
</evidence>
<gene>
    <name evidence="2" type="ORF">CTEN210_02290</name>
</gene>
<organism evidence="2 3">
    <name type="scientific">Chaetoceros tenuissimus</name>
    <dbReference type="NCBI Taxonomy" id="426638"/>
    <lineage>
        <taxon>Eukaryota</taxon>
        <taxon>Sar</taxon>
        <taxon>Stramenopiles</taxon>
        <taxon>Ochrophyta</taxon>
        <taxon>Bacillariophyta</taxon>
        <taxon>Coscinodiscophyceae</taxon>
        <taxon>Chaetocerotophycidae</taxon>
        <taxon>Chaetocerotales</taxon>
        <taxon>Chaetocerotaceae</taxon>
        <taxon>Chaetoceros</taxon>
    </lineage>
</organism>
<keyword evidence="1" id="KW-0472">Membrane</keyword>
<reference evidence="2 3" key="1">
    <citation type="journal article" date="2021" name="Sci. Rep.">
        <title>The genome of the diatom Chaetoceros tenuissimus carries an ancient integrated fragment of an extant virus.</title>
        <authorList>
            <person name="Hongo Y."/>
            <person name="Kimura K."/>
            <person name="Takaki Y."/>
            <person name="Yoshida Y."/>
            <person name="Baba S."/>
            <person name="Kobayashi G."/>
            <person name="Nagasaki K."/>
            <person name="Hano T."/>
            <person name="Tomaru Y."/>
        </authorList>
    </citation>
    <scope>NUCLEOTIDE SEQUENCE [LARGE SCALE GENOMIC DNA]</scope>
    <source>
        <strain evidence="2 3">NIES-3715</strain>
    </source>
</reference>
<feature type="transmembrane region" description="Helical" evidence="1">
    <location>
        <begin position="7"/>
        <end position="27"/>
    </location>
</feature>
<protein>
    <submittedName>
        <fullName evidence="2">Uncharacterized protein</fullName>
    </submittedName>
</protein>
<keyword evidence="1" id="KW-0812">Transmembrane</keyword>
<keyword evidence="3" id="KW-1185">Reference proteome</keyword>
<sequence>MRDSRKSVKVTLCSTIVGIIVIVHLIMSSSPQIITTFVKDLGPYDIDYSLNTTLCTGKCEGDCKTFVTPVMKCYNGISMFGESEENPFGAQDILDKIIRGQWSGVAIAIERRFYDSVDGTCSKEKSDQFDSIPLDLCVGPFGEPHPWGTLHLIKHSFRSYWENIFYHAFDK</sequence>
<dbReference type="EMBL" id="BLLK01000022">
    <property type="protein sequence ID" value="GFH45816.1"/>
    <property type="molecule type" value="Genomic_DNA"/>
</dbReference>
<dbReference type="AlphaFoldDB" id="A0AAD3CJ59"/>
<comment type="caution">
    <text evidence="2">The sequence shown here is derived from an EMBL/GenBank/DDBJ whole genome shotgun (WGS) entry which is preliminary data.</text>
</comment>